<dbReference type="AlphaFoldDB" id="A0A9Q8CL30"/>
<dbReference type="Proteomes" id="UP000295280">
    <property type="component" value="Unassembled WGS sequence"/>
</dbReference>
<dbReference type="PANTHER" id="PTHR34822">
    <property type="entry name" value="GRPB DOMAIN PROTEIN (AFU_ORTHOLOGUE AFUA_1G01530)"/>
    <property type="match status" value="1"/>
</dbReference>
<dbReference type="RefSeq" id="WP_133418022.1">
    <property type="nucleotide sequence ID" value="NZ_SCWD01000003.1"/>
</dbReference>
<keyword evidence="2" id="KW-1185">Reference proteome</keyword>
<dbReference type="InterPro" id="IPR043519">
    <property type="entry name" value="NT_sf"/>
</dbReference>
<dbReference type="InterPro" id="IPR007344">
    <property type="entry name" value="GrpB/CoaE"/>
</dbReference>
<accession>A0A9Q8CL30</accession>
<comment type="caution">
    <text evidence="1">The sequence shown here is derived from an EMBL/GenBank/DDBJ whole genome shotgun (WGS) entry which is preliminary data.</text>
</comment>
<reference evidence="1 2" key="1">
    <citation type="submission" date="2019-01" db="EMBL/GenBank/DDBJ databases">
        <title>Draft genome sequences of the type strains of six Macrococcus species.</title>
        <authorList>
            <person name="Mazhar S."/>
            <person name="Altermann E."/>
            <person name="Hill C."/>
            <person name="Mcauliffe O."/>
        </authorList>
    </citation>
    <scope>NUCLEOTIDE SEQUENCE [LARGE SCALE GENOMIC DNA]</scope>
    <source>
        <strain evidence="1 2">ATCC 51828</strain>
    </source>
</reference>
<gene>
    <name evidence="1" type="ORF">ERX40_08215</name>
</gene>
<evidence type="ECO:0000313" key="1">
    <source>
        <dbReference type="EMBL" id="TDM00786.1"/>
    </source>
</evidence>
<protein>
    <submittedName>
        <fullName evidence="1">GrpB family protein</fullName>
    </submittedName>
</protein>
<dbReference type="EMBL" id="SCWD01000003">
    <property type="protein sequence ID" value="TDM00786.1"/>
    <property type="molecule type" value="Genomic_DNA"/>
</dbReference>
<dbReference type="SUPFAM" id="SSF81301">
    <property type="entry name" value="Nucleotidyltransferase"/>
    <property type="match status" value="1"/>
</dbReference>
<dbReference type="Gene3D" id="3.30.460.10">
    <property type="entry name" value="Beta Polymerase, domain 2"/>
    <property type="match status" value="1"/>
</dbReference>
<dbReference type="OrthoDB" id="9799092at2"/>
<organism evidence="1 2">
    <name type="scientific">Macrococcus carouselicus</name>
    <dbReference type="NCBI Taxonomy" id="69969"/>
    <lineage>
        <taxon>Bacteria</taxon>
        <taxon>Bacillati</taxon>
        <taxon>Bacillota</taxon>
        <taxon>Bacilli</taxon>
        <taxon>Bacillales</taxon>
        <taxon>Staphylococcaceae</taxon>
        <taxon>Macrococcus</taxon>
    </lineage>
</organism>
<proteinExistence type="predicted"/>
<name>A0A9Q8CL30_9STAP</name>
<dbReference type="PANTHER" id="PTHR34822:SF1">
    <property type="entry name" value="GRPB FAMILY PROTEIN"/>
    <property type="match status" value="1"/>
</dbReference>
<sequence>MRRVNVIPYDSIWQHLYLGEVQLLKGLFEDELIEIHHIGSTAVPGLAAKPIIDILLVVKKIDHVDILNGQLEAIGYKTKGENGIKGRRYFEKGGMNRTHHLHVYQENNDHIRRHLAFRDYLRNFSGEAERYGQLKMELAKLYPFDIDSYIAGKDIFVRVVEVKAINWYDRKSGEKTEKKQRS</sequence>
<dbReference type="Pfam" id="PF04229">
    <property type="entry name" value="GrpB"/>
    <property type="match status" value="1"/>
</dbReference>
<evidence type="ECO:0000313" key="2">
    <source>
        <dbReference type="Proteomes" id="UP000295280"/>
    </source>
</evidence>